<keyword evidence="3" id="KW-1185">Reference proteome</keyword>
<protein>
    <recommendedName>
        <fullName evidence="1">Metallo-beta-lactamase domain-containing protein</fullName>
    </recommendedName>
</protein>
<evidence type="ECO:0000313" key="2">
    <source>
        <dbReference type="EMBL" id="KAF2421006.1"/>
    </source>
</evidence>
<name>A0A9P4TTZ0_9PEZI</name>
<comment type="caution">
    <text evidence="2">The sequence shown here is derived from an EMBL/GenBank/DDBJ whole genome shotgun (WGS) entry which is preliminary data.</text>
</comment>
<dbReference type="InterPro" id="IPR001279">
    <property type="entry name" value="Metallo-B-lactamas"/>
</dbReference>
<dbReference type="Gene3D" id="3.60.15.10">
    <property type="entry name" value="Ribonuclease Z/Hydroxyacylglutathione hydrolase-like"/>
    <property type="match status" value="1"/>
</dbReference>
<gene>
    <name evidence="2" type="ORF">EJ08DRAFT_597953</name>
</gene>
<dbReference type="OrthoDB" id="17458at2759"/>
<dbReference type="SMART" id="SM00849">
    <property type="entry name" value="Lactamase_B"/>
    <property type="match status" value="1"/>
</dbReference>
<evidence type="ECO:0000259" key="1">
    <source>
        <dbReference type="SMART" id="SM00849"/>
    </source>
</evidence>
<dbReference type="Proteomes" id="UP000800235">
    <property type="component" value="Unassembled WGS sequence"/>
</dbReference>
<dbReference type="PANTHER" id="PTHR36839">
    <property type="entry name" value="METALLO-BETA-LACTAMASE FAMILY PROTEIN (AFU_ORTHOLOGUE AFUA_5G12770)"/>
    <property type="match status" value="1"/>
</dbReference>
<dbReference type="InterPro" id="IPR036866">
    <property type="entry name" value="RibonucZ/Hydroxyglut_hydro"/>
</dbReference>
<organism evidence="2 3">
    <name type="scientific">Tothia fuscella</name>
    <dbReference type="NCBI Taxonomy" id="1048955"/>
    <lineage>
        <taxon>Eukaryota</taxon>
        <taxon>Fungi</taxon>
        <taxon>Dikarya</taxon>
        <taxon>Ascomycota</taxon>
        <taxon>Pezizomycotina</taxon>
        <taxon>Dothideomycetes</taxon>
        <taxon>Pleosporomycetidae</taxon>
        <taxon>Venturiales</taxon>
        <taxon>Cylindrosympodiaceae</taxon>
        <taxon>Tothia</taxon>
    </lineage>
</organism>
<dbReference type="PANTHER" id="PTHR36839:SF1">
    <property type="entry name" value="METALLO-BETA-LACTAMASE FAMILY PROTEIN (AFU_ORTHOLOGUE AFUA_5G12770)"/>
    <property type="match status" value="1"/>
</dbReference>
<dbReference type="AlphaFoldDB" id="A0A9P4TTZ0"/>
<dbReference type="SUPFAM" id="SSF56281">
    <property type="entry name" value="Metallo-hydrolase/oxidoreductase"/>
    <property type="match status" value="1"/>
</dbReference>
<sequence>MSKSANYAICVACGTQFDIPVDDAKDCRICDDPRQFVPPTGQEWTSLAKLREQGFKNVWTKDEVDDRVWFITSEPKIGIGQRAMFLQTEHGNILWDLTPFIDEKLIAEVNSKGGLKAIVISHPHFYNTHLEWAEALNCPVFISPEDQQWLCRADSPEKPRRKFITGPIEEIILGVTAIKTGGHFPGSLVLHWDKKLLIADSIMIVPWGEKSGIYHINRPPGTISFSFMWSYPNMIPLSPKAIHVIWEAVKLFDFETMHGGFPGMDVRGSGLKRRLLESMKIWVTSAGYEETEVLNEEYEG</sequence>
<evidence type="ECO:0000313" key="3">
    <source>
        <dbReference type="Proteomes" id="UP000800235"/>
    </source>
</evidence>
<reference evidence="2" key="1">
    <citation type="journal article" date="2020" name="Stud. Mycol.">
        <title>101 Dothideomycetes genomes: a test case for predicting lifestyles and emergence of pathogens.</title>
        <authorList>
            <person name="Haridas S."/>
            <person name="Albert R."/>
            <person name="Binder M."/>
            <person name="Bloem J."/>
            <person name="Labutti K."/>
            <person name="Salamov A."/>
            <person name="Andreopoulos B."/>
            <person name="Baker S."/>
            <person name="Barry K."/>
            <person name="Bills G."/>
            <person name="Bluhm B."/>
            <person name="Cannon C."/>
            <person name="Castanera R."/>
            <person name="Culley D."/>
            <person name="Daum C."/>
            <person name="Ezra D."/>
            <person name="Gonzalez J."/>
            <person name="Henrissat B."/>
            <person name="Kuo A."/>
            <person name="Liang C."/>
            <person name="Lipzen A."/>
            <person name="Lutzoni F."/>
            <person name="Magnuson J."/>
            <person name="Mondo S."/>
            <person name="Nolan M."/>
            <person name="Ohm R."/>
            <person name="Pangilinan J."/>
            <person name="Park H.-J."/>
            <person name="Ramirez L."/>
            <person name="Alfaro M."/>
            <person name="Sun H."/>
            <person name="Tritt A."/>
            <person name="Yoshinaga Y."/>
            <person name="Zwiers L.-H."/>
            <person name="Turgeon B."/>
            <person name="Goodwin S."/>
            <person name="Spatafora J."/>
            <person name="Crous P."/>
            <person name="Grigoriev I."/>
        </authorList>
    </citation>
    <scope>NUCLEOTIDE SEQUENCE</scope>
    <source>
        <strain evidence="2">CBS 130266</strain>
    </source>
</reference>
<proteinExistence type="predicted"/>
<dbReference type="EMBL" id="MU007104">
    <property type="protein sequence ID" value="KAF2421006.1"/>
    <property type="molecule type" value="Genomic_DNA"/>
</dbReference>
<feature type="domain" description="Metallo-beta-lactamase" evidence="1">
    <location>
        <begin position="80"/>
        <end position="249"/>
    </location>
</feature>
<accession>A0A9P4TTZ0</accession>